<name>A0AAE0G038_9CHLO</name>
<sequence length="383" mass="42260">MTEADVAKRLSFSDFSLHSPAVMSNDQVVRAIREPSAENFRRALSELNQRVERFDKMKVAALEQAPMHNESQANRLRQEVTGLKSNIVEADVKCRFTQAISTGEPLPVNADDPTVKAAFDKTHEQLKNTKSTNDKLRHEIQQIVSDIADGDRDFKQQKQVLGAQLDAVATAQCSNGGASKVGASDEAALDVAMEGEAQAEVDQLESIGRAKEQDLAACQEDLTKLEAELLRLDREILGLQGKASDKAALRAAQEAAHKKIADHQEKGEHSRQLRTLLETFGGVRIVKFGEDSIHVQLSTVVPRVRPGEVAVPALETLVHEVVLHLEPGTCSLRTFEAVPEVTLQSADFQNIFKYKEEASLKQLISALQGRIIEQQQILLHQIE</sequence>
<dbReference type="Proteomes" id="UP001190700">
    <property type="component" value="Unassembled WGS sequence"/>
</dbReference>
<comment type="caution">
    <text evidence="2">The sequence shown here is derived from an EMBL/GenBank/DDBJ whole genome shotgun (WGS) entry which is preliminary data.</text>
</comment>
<evidence type="ECO:0000313" key="3">
    <source>
        <dbReference type="Proteomes" id="UP001190700"/>
    </source>
</evidence>
<dbReference type="AlphaFoldDB" id="A0AAE0G038"/>
<feature type="coiled-coil region" evidence="1">
    <location>
        <begin position="37"/>
        <end position="93"/>
    </location>
</feature>
<evidence type="ECO:0000256" key="1">
    <source>
        <dbReference type="SAM" id="Coils"/>
    </source>
</evidence>
<accession>A0AAE0G038</accession>
<protein>
    <submittedName>
        <fullName evidence="2">Uncharacterized protein</fullName>
    </submittedName>
</protein>
<reference evidence="2 3" key="1">
    <citation type="journal article" date="2015" name="Genome Biol. Evol.">
        <title>Comparative Genomics of a Bacterivorous Green Alga Reveals Evolutionary Causalities and Consequences of Phago-Mixotrophic Mode of Nutrition.</title>
        <authorList>
            <person name="Burns J.A."/>
            <person name="Paasch A."/>
            <person name="Narechania A."/>
            <person name="Kim E."/>
        </authorList>
    </citation>
    <scope>NUCLEOTIDE SEQUENCE [LARGE SCALE GENOMIC DNA]</scope>
    <source>
        <strain evidence="2 3">PLY_AMNH</strain>
    </source>
</reference>
<evidence type="ECO:0000313" key="2">
    <source>
        <dbReference type="EMBL" id="KAK3268740.1"/>
    </source>
</evidence>
<keyword evidence="3" id="KW-1185">Reference proteome</keyword>
<dbReference type="EMBL" id="LGRX02011609">
    <property type="protein sequence ID" value="KAK3268740.1"/>
    <property type="molecule type" value="Genomic_DNA"/>
</dbReference>
<keyword evidence="1" id="KW-0175">Coiled coil</keyword>
<gene>
    <name evidence="2" type="ORF">CYMTET_22771</name>
</gene>
<proteinExistence type="predicted"/>
<organism evidence="2 3">
    <name type="scientific">Cymbomonas tetramitiformis</name>
    <dbReference type="NCBI Taxonomy" id="36881"/>
    <lineage>
        <taxon>Eukaryota</taxon>
        <taxon>Viridiplantae</taxon>
        <taxon>Chlorophyta</taxon>
        <taxon>Pyramimonadophyceae</taxon>
        <taxon>Pyramimonadales</taxon>
        <taxon>Pyramimonadaceae</taxon>
        <taxon>Cymbomonas</taxon>
    </lineage>
</organism>
<feature type="coiled-coil region" evidence="1">
    <location>
        <begin position="208"/>
        <end position="242"/>
    </location>
</feature>